<keyword evidence="3" id="KW-0255">Endonuclease</keyword>
<dbReference type="PANTHER" id="PTHR41173">
    <property type="entry name" value="UPF0278 PROTEIN TK1425"/>
    <property type="match status" value="1"/>
</dbReference>
<dbReference type="GO" id="GO:0016874">
    <property type="term" value="F:ligase activity"/>
    <property type="evidence" value="ECO:0007669"/>
    <property type="project" value="UniProtKB-KW"/>
</dbReference>
<dbReference type="NCBIfam" id="TIGR03875">
    <property type="entry name" value="RNA_lig_partner"/>
    <property type="match status" value="1"/>
</dbReference>
<evidence type="ECO:0000256" key="4">
    <source>
        <dbReference type="ARBA" id="ARBA00022801"/>
    </source>
</evidence>
<dbReference type="GO" id="GO:0004519">
    <property type="term" value="F:endonuclease activity"/>
    <property type="evidence" value="ECO:0007669"/>
    <property type="project" value="UniProtKB-KW"/>
</dbReference>
<evidence type="ECO:0000256" key="2">
    <source>
        <dbReference type="ARBA" id="ARBA00022722"/>
    </source>
</evidence>
<protein>
    <submittedName>
        <fullName evidence="5">RNA ligase partner protein</fullName>
    </submittedName>
</protein>
<dbReference type="EMBL" id="MFZS01000004">
    <property type="protein sequence ID" value="OGK29342.1"/>
    <property type="molecule type" value="Genomic_DNA"/>
</dbReference>
<evidence type="ECO:0000256" key="1">
    <source>
        <dbReference type="ARBA" id="ARBA00022694"/>
    </source>
</evidence>
<dbReference type="Pfam" id="PF08745">
    <property type="entry name" value="PIN_5"/>
    <property type="match status" value="1"/>
</dbReference>
<reference evidence="5 6" key="1">
    <citation type="journal article" date="2016" name="Nat. Commun.">
        <title>Thousands of microbial genomes shed light on interconnected biogeochemical processes in an aquifer system.</title>
        <authorList>
            <person name="Anantharaman K."/>
            <person name="Brown C.T."/>
            <person name="Hug L.A."/>
            <person name="Sharon I."/>
            <person name="Castelle C.J."/>
            <person name="Probst A.J."/>
            <person name="Thomas B.C."/>
            <person name="Singh A."/>
            <person name="Wilkins M.J."/>
            <person name="Karaoz U."/>
            <person name="Brodie E.L."/>
            <person name="Williams K.H."/>
            <person name="Hubbard S.S."/>
            <person name="Banfield J.F."/>
        </authorList>
    </citation>
    <scope>NUCLEOTIDE SEQUENCE [LARGE SCALE GENOMIC DNA]</scope>
</reference>
<evidence type="ECO:0000313" key="5">
    <source>
        <dbReference type="EMBL" id="OGK29342.1"/>
    </source>
</evidence>
<dbReference type="AlphaFoldDB" id="A0A1F7HEY8"/>
<dbReference type="CDD" id="cd18691">
    <property type="entry name" value="PIN_VapC-like"/>
    <property type="match status" value="1"/>
</dbReference>
<accession>A0A1F7HEY8</accession>
<keyword evidence="1" id="KW-0819">tRNA processing</keyword>
<proteinExistence type="predicted"/>
<keyword evidence="5" id="KW-0436">Ligase</keyword>
<keyword evidence="2" id="KW-0540">Nuclease</keyword>
<dbReference type="Proteomes" id="UP000177027">
    <property type="component" value="Unassembled WGS sequence"/>
</dbReference>
<organism evidence="5 6">
    <name type="scientific">Candidatus Roizmanbacteria bacterium RIFCSPHIGHO2_02_FULL_40_9</name>
    <dbReference type="NCBI Taxonomy" id="1802042"/>
    <lineage>
        <taxon>Bacteria</taxon>
        <taxon>Candidatus Roizmaniibacteriota</taxon>
    </lineage>
</organism>
<sequence length="210" mass="24552">MQHYIIDTNFFFNLEINTDFGKNAKENISQFSILAEKIRKAGKAQFYMPPRILEEFFTFVDRSDKEIQNFLSNIIVKAPHRDNLNFPADIFYDLVEEMRHRAYRGLQVSEDELGNAAKDVHLKSDLDRIAYQKTFGEHVTRLRDRYRMATRSKFLDSVADLDLILLTKELGGILISADEGVIRWGRRFGVREVMPQFLKSQLEPLLSENE</sequence>
<name>A0A1F7HEY8_9BACT</name>
<dbReference type="GO" id="GO:0008033">
    <property type="term" value="P:tRNA processing"/>
    <property type="evidence" value="ECO:0007669"/>
    <property type="project" value="UniProtKB-KW"/>
</dbReference>
<gene>
    <name evidence="5" type="ORF">A3D06_01265</name>
</gene>
<evidence type="ECO:0000256" key="3">
    <source>
        <dbReference type="ARBA" id="ARBA00022759"/>
    </source>
</evidence>
<dbReference type="InterPro" id="IPR014856">
    <property type="entry name" value="RNA_free_RNase_P"/>
</dbReference>
<dbReference type="GO" id="GO:0016787">
    <property type="term" value="F:hydrolase activity"/>
    <property type="evidence" value="ECO:0007669"/>
    <property type="project" value="UniProtKB-KW"/>
</dbReference>
<evidence type="ECO:0000313" key="6">
    <source>
        <dbReference type="Proteomes" id="UP000177027"/>
    </source>
</evidence>
<comment type="caution">
    <text evidence="5">The sequence shown here is derived from an EMBL/GenBank/DDBJ whole genome shotgun (WGS) entry which is preliminary data.</text>
</comment>
<dbReference type="PANTHER" id="PTHR41173:SF1">
    <property type="entry name" value="RNA-FREE RIBONUCLEASE P"/>
    <property type="match status" value="1"/>
</dbReference>
<keyword evidence="4" id="KW-0378">Hydrolase</keyword>